<organism evidence="3 4">
    <name type="scientific">Tritrichomonas foetus</name>
    <dbReference type="NCBI Taxonomy" id="1144522"/>
    <lineage>
        <taxon>Eukaryota</taxon>
        <taxon>Metamonada</taxon>
        <taxon>Parabasalia</taxon>
        <taxon>Tritrichomonadida</taxon>
        <taxon>Tritrichomonadidae</taxon>
        <taxon>Tritrichomonas</taxon>
    </lineage>
</organism>
<dbReference type="RefSeq" id="XP_068363039.1">
    <property type="nucleotide sequence ID" value="XM_068491909.1"/>
</dbReference>
<evidence type="ECO:0000256" key="1">
    <source>
        <dbReference type="SAM" id="Coils"/>
    </source>
</evidence>
<dbReference type="EMBL" id="MLAK01000627">
    <property type="protein sequence ID" value="OHT09903.1"/>
    <property type="molecule type" value="Genomic_DNA"/>
</dbReference>
<protein>
    <submittedName>
        <fullName evidence="3">Uncharacterized protein</fullName>
    </submittedName>
</protein>
<dbReference type="AlphaFoldDB" id="A0A1J4KEN0"/>
<keyword evidence="1" id="KW-0175">Coiled coil</keyword>
<feature type="compositionally biased region" description="Basic and acidic residues" evidence="2">
    <location>
        <begin position="288"/>
        <end position="310"/>
    </location>
</feature>
<dbReference type="GeneID" id="94826613"/>
<keyword evidence="4" id="KW-1185">Reference proteome</keyword>
<dbReference type="VEuPathDB" id="TrichDB:TRFO_04454"/>
<evidence type="ECO:0000256" key="2">
    <source>
        <dbReference type="SAM" id="MobiDB-lite"/>
    </source>
</evidence>
<sequence>MTTYLEPLAELPKASLINIGPHEPYMDDLDLSPRQINFRDLHRCPDYEDYMTLIDQKNRLVTEINEVRRENEKMKKELIEKEKDLILQEEAMIDSADKIETEKENAYQLRRVMNAQKQLDELNVLSNELNSQYNFLHTYFSFHKEEELRSHTGLQSNQAANEMSELTEMESVLTKIYTRLDGPVAKQKQIWQERNQIINDLSKHLRKLKKLEQQLESEALYNAMADQQVLPEELKSVRDDLKKKLEILRHRKYNRTLEIRKMKQREAQSRVAADELLELDEKKKKEVRERERFRDRMQKKHRAEDEEKKRLQSAVAVKIGPDDEDNEEKWRMMITYVKEAHD</sequence>
<accession>A0A1J4KEN0</accession>
<dbReference type="Proteomes" id="UP000179807">
    <property type="component" value="Unassembled WGS sequence"/>
</dbReference>
<name>A0A1J4KEN0_9EUKA</name>
<reference evidence="3" key="1">
    <citation type="submission" date="2016-10" db="EMBL/GenBank/DDBJ databases">
        <authorList>
            <person name="Benchimol M."/>
            <person name="Almeida L.G."/>
            <person name="Vasconcelos A.T."/>
            <person name="Perreira-Neves A."/>
            <person name="Rosa I.A."/>
            <person name="Tasca T."/>
            <person name="Bogo M.R."/>
            <person name="de Souza W."/>
        </authorList>
    </citation>
    <scope>NUCLEOTIDE SEQUENCE [LARGE SCALE GENOMIC DNA]</scope>
    <source>
        <strain evidence="3">K</strain>
    </source>
</reference>
<comment type="caution">
    <text evidence="3">The sequence shown here is derived from an EMBL/GenBank/DDBJ whole genome shotgun (WGS) entry which is preliminary data.</text>
</comment>
<evidence type="ECO:0000313" key="4">
    <source>
        <dbReference type="Proteomes" id="UP000179807"/>
    </source>
</evidence>
<feature type="region of interest" description="Disordered" evidence="2">
    <location>
        <begin position="288"/>
        <end position="311"/>
    </location>
</feature>
<gene>
    <name evidence="3" type="ORF">TRFO_04454</name>
</gene>
<proteinExistence type="predicted"/>
<evidence type="ECO:0000313" key="3">
    <source>
        <dbReference type="EMBL" id="OHT09903.1"/>
    </source>
</evidence>
<feature type="coiled-coil region" evidence="1">
    <location>
        <begin position="50"/>
        <end position="132"/>
    </location>
</feature>